<organism evidence="1 2">
    <name type="scientific">Zopfia rhizophila CBS 207.26</name>
    <dbReference type="NCBI Taxonomy" id="1314779"/>
    <lineage>
        <taxon>Eukaryota</taxon>
        <taxon>Fungi</taxon>
        <taxon>Dikarya</taxon>
        <taxon>Ascomycota</taxon>
        <taxon>Pezizomycotina</taxon>
        <taxon>Dothideomycetes</taxon>
        <taxon>Dothideomycetes incertae sedis</taxon>
        <taxon>Zopfiaceae</taxon>
        <taxon>Zopfia</taxon>
    </lineage>
</organism>
<dbReference type="AlphaFoldDB" id="A0A6A6DVQ7"/>
<dbReference type="EMBL" id="ML994650">
    <property type="protein sequence ID" value="KAF2182070.1"/>
    <property type="molecule type" value="Genomic_DNA"/>
</dbReference>
<dbReference type="OrthoDB" id="4424523at2759"/>
<proteinExistence type="predicted"/>
<name>A0A6A6DVQ7_9PEZI</name>
<dbReference type="Proteomes" id="UP000800200">
    <property type="component" value="Unassembled WGS sequence"/>
</dbReference>
<keyword evidence="2" id="KW-1185">Reference proteome</keyword>
<reference evidence="1" key="1">
    <citation type="journal article" date="2020" name="Stud. Mycol.">
        <title>101 Dothideomycetes genomes: a test case for predicting lifestyles and emergence of pathogens.</title>
        <authorList>
            <person name="Haridas S."/>
            <person name="Albert R."/>
            <person name="Binder M."/>
            <person name="Bloem J."/>
            <person name="Labutti K."/>
            <person name="Salamov A."/>
            <person name="Andreopoulos B."/>
            <person name="Baker S."/>
            <person name="Barry K."/>
            <person name="Bills G."/>
            <person name="Bluhm B."/>
            <person name="Cannon C."/>
            <person name="Castanera R."/>
            <person name="Culley D."/>
            <person name="Daum C."/>
            <person name="Ezra D."/>
            <person name="Gonzalez J."/>
            <person name="Henrissat B."/>
            <person name="Kuo A."/>
            <person name="Liang C."/>
            <person name="Lipzen A."/>
            <person name="Lutzoni F."/>
            <person name="Magnuson J."/>
            <person name="Mondo S."/>
            <person name="Nolan M."/>
            <person name="Ohm R."/>
            <person name="Pangilinan J."/>
            <person name="Park H.-J."/>
            <person name="Ramirez L."/>
            <person name="Alfaro M."/>
            <person name="Sun H."/>
            <person name="Tritt A."/>
            <person name="Yoshinaga Y."/>
            <person name="Zwiers L.-H."/>
            <person name="Turgeon B."/>
            <person name="Goodwin S."/>
            <person name="Spatafora J."/>
            <person name="Crous P."/>
            <person name="Grigoriev I."/>
        </authorList>
    </citation>
    <scope>NUCLEOTIDE SEQUENCE</scope>
    <source>
        <strain evidence="1">CBS 207.26</strain>
    </source>
</reference>
<sequence>MLLVRLPCGDLDDVRRVLEENLGSKWGWVVYRITYGDDAEWERFMNHLNTRVRLELEAEGNGDLFSRIDWAVQDDLKLEDASIRKVREHLRRWVEQDGGENDLGTARFHACVVVGQDELESVLEDGPPAEEVDVDGMGWVTVVSLNEEEGDTAVGLSYLTRAYALSECPGWHTIAVGDGDVYCR</sequence>
<gene>
    <name evidence="1" type="ORF">K469DRAFT_713149</name>
</gene>
<accession>A0A6A6DVQ7</accession>
<protein>
    <submittedName>
        <fullName evidence="1">Uncharacterized protein</fullName>
    </submittedName>
</protein>
<evidence type="ECO:0000313" key="1">
    <source>
        <dbReference type="EMBL" id="KAF2182070.1"/>
    </source>
</evidence>
<evidence type="ECO:0000313" key="2">
    <source>
        <dbReference type="Proteomes" id="UP000800200"/>
    </source>
</evidence>